<evidence type="ECO:0008006" key="5">
    <source>
        <dbReference type="Google" id="ProtNLM"/>
    </source>
</evidence>
<dbReference type="Proteomes" id="UP000243459">
    <property type="component" value="Chromosome 5"/>
</dbReference>
<dbReference type="SMART" id="SM00612">
    <property type="entry name" value="Kelch"/>
    <property type="match status" value="2"/>
</dbReference>
<keyword evidence="1" id="KW-0880">Kelch repeat</keyword>
<sequence>MSEAIIPGLPDDLAFRCLAKISHGYHGLLECVSKKWRWTIKSSDYANLKAKEGWCGNWLFACTHMGHKSQWNAYDPDANRWHPVPGFPWANYESLRGCSCICVCKRFLVVGGCYMKGNLGTNNVIMFDPFKQQWSCVSSMRTARTNFASAAINDKVYVAGGNNSDSTEGLSAAEVYDPYLDRWEDLPPMPFVLFECFSVSYGGQFHVIGKKASNFEYDTYVIFNPINQTWHIVEDLWPFSKLSREYTTVTDGGIYAILDDDIVKVTNKYMRPLGTFPAIILQGHVRPLKPFGFSLIGFKQKLYVVGGMALRYDSDARSYDVVELSTVRSFDPTKMPLEWCDVRPMPVQSSGVIGCALVE</sequence>
<name>A0A5P1EUB2_ASPOF</name>
<dbReference type="PANTHER" id="PTHR46344">
    <property type="entry name" value="OS02G0202900 PROTEIN"/>
    <property type="match status" value="1"/>
</dbReference>
<dbReference type="EMBL" id="CM007385">
    <property type="protein sequence ID" value="ONK67680.1"/>
    <property type="molecule type" value="Genomic_DNA"/>
</dbReference>
<reference evidence="4" key="1">
    <citation type="journal article" date="2017" name="Nat. Commun.">
        <title>The asparagus genome sheds light on the origin and evolution of a young Y chromosome.</title>
        <authorList>
            <person name="Harkess A."/>
            <person name="Zhou J."/>
            <person name="Xu C."/>
            <person name="Bowers J.E."/>
            <person name="Van der Hulst R."/>
            <person name="Ayyampalayam S."/>
            <person name="Mercati F."/>
            <person name="Riccardi P."/>
            <person name="McKain M.R."/>
            <person name="Kakrana A."/>
            <person name="Tang H."/>
            <person name="Ray J."/>
            <person name="Groenendijk J."/>
            <person name="Arikit S."/>
            <person name="Mathioni S.M."/>
            <person name="Nakano M."/>
            <person name="Shan H."/>
            <person name="Telgmann-Rauber A."/>
            <person name="Kanno A."/>
            <person name="Yue Z."/>
            <person name="Chen H."/>
            <person name="Li W."/>
            <person name="Chen Y."/>
            <person name="Xu X."/>
            <person name="Zhang Y."/>
            <person name="Luo S."/>
            <person name="Chen H."/>
            <person name="Gao J."/>
            <person name="Mao Z."/>
            <person name="Pires J.C."/>
            <person name="Luo M."/>
            <person name="Kudrna D."/>
            <person name="Wing R.A."/>
            <person name="Meyers B.C."/>
            <person name="Yi K."/>
            <person name="Kong H."/>
            <person name="Lavrijsen P."/>
            <person name="Sunseri F."/>
            <person name="Falavigna A."/>
            <person name="Ye Y."/>
            <person name="Leebens-Mack J.H."/>
            <person name="Chen G."/>
        </authorList>
    </citation>
    <scope>NUCLEOTIDE SEQUENCE [LARGE SCALE GENOMIC DNA]</scope>
    <source>
        <strain evidence="4">cv. DH0086</strain>
    </source>
</reference>
<evidence type="ECO:0000313" key="3">
    <source>
        <dbReference type="EMBL" id="ONK67680.1"/>
    </source>
</evidence>
<accession>A0A5P1EUB2</accession>
<organism evidence="3 4">
    <name type="scientific">Asparagus officinalis</name>
    <name type="common">Garden asparagus</name>
    <dbReference type="NCBI Taxonomy" id="4686"/>
    <lineage>
        <taxon>Eukaryota</taxon>
        <taxon>Viridiplantae</taxon>
        <taxon>Streptophyta</taxon>
        <taxon>Embryophyta</taxon>
        <taxon>Tracheophyta</taxon>
        <taxon>Spermatophyta</taxon>
        <taxon>Magnoliopsida</taxon>
        <taxon>Liliopsida</taxon>
        <taxon>Asparagales</taxon>
        <taxon>Asparagaceae</taxon>
        <taxon>Asparagoideae</taxon>
        <taxon>Asparagus</taxon>
    </lineage>
</organism>
<gene>
    <name evidence="3" type="ORF">A4U43_C05F2620</name>
</gene>
<dbReference type="InterPro" id="IPR006652">
    <property type="entry name" value="Kelch_1"/>
</dbReference>
<dbReference type="AlphaFoldDB" id="A0A5P1EUB2"/>
<dbReference type="OrthoDB" id="583613at2759"/>
<dbReference type="InterPro" id="IPR015915">
    <property type="entry name" value="Kelch-typ_b-propeller"/>
</dbReference>
<protein>
    <recommendedName>
        <fullName evidence="5">F-box domain-containing protein</fullName>
    </recommendedName>
</protein>
<proteinExistence type="predicted"/>
<keyword evidence="4" id="KW-1185">Reference proteome</keyword>
<evidence type="ECO:0000256" key="1">
    <source>
        <dbReference type="ARBA" id="ARBA00022441"/>
    </source>
</evidence>
<dbReference type="Pfam" id="PF01344">
    <property type="entry name" value="Kelch_1"/>
    <property type="match status" value="2"/>
</dbReference>
<evidence type="ECO:0000256" key="2">
    <source>
        <dbReference type="ARBA" id="ARBA00022737"/>
    </source>
</evidence>
<dbReference type="Gramene" id="ONK67680">
    <property type="protein sequence ID" value="ONK67680"/>
    <property type="gene ID" value="A4U43_C05F2620"/>
</dbReference>
<keyword evidence="2" id="KW-0677">Repeat</keyword>
<dbReference type="Gene3D" id="2.120.10.80">
    <property type="entry name" value="Kelch-type beta propeller"/>
    <property type="match status" value="1"/>
</dbReference>
<dbReference type="SUPFAM" id="SSF117281">
    <property type="entry name" value="Kelch motif"/>
    <property type="match status" value="1"/>
</dbReference>
<evidence type="ECO:0000313" key="4">
    <source>
        <dbReference type="Proteomes" id="UP000243459"/>
    </source>
</evidence>
<dbReference type="CDD" id="cd22152">
    <property type="entry name" value="F-box_AtAFR-like"/>
    <property type="match status" value="1"/>
</dbReference>
<dbReference type="PANTHER" id="PTHR46344:SF28">
    <property type="entry name" value="F-BOX DOMAIN-CONTAINING PROTEIN"/>
    <property type="match status" value="1"/>
</dbReference>
<dbReference type="OMA" id="GGHICTV"/>